<name>X1EFT7_9ZZZZ</name>
<protein>
    <submittedName>
        <fullName evidence="1">Uncharacterized protein</fullName>
    </submittedName>
</protein>
<organism evidence="1">
    <name type="scientific">marine sediment metagenome</name>
    <dbReference type="NCBI Taxonomy" id="412755"/>
    <lineage>
        <taxon>unclassified sequences</taxon>
        <taxon>metagenomes</taxon>
        <taxon>ecological metagenomes</taxon>
    </lineage>
</organism>
<accession>X1EFT7</accession>
<gene>
    <name evidence="1" type="ORF">S03H2_01074</name>
</gene>
<dbReference type="AlphaFoldDB" id="X1EFT7"/>
<proteinExistence type="predicted"/>
<reference evidence="1" key="1">
    <citation type="journal article" date="2014" name="Front. Microbiol.">
        <title>High frequency of phylogenetically diverse reductive dehalogenase-homologous genes in deep subseafloor sedimentary metagenomes.</title>
        <authorList>
            <person name="Kawai M."/>
            <person name="Futagami T."/>
            <person name="Toyoda A."/>
            <person name="Takaki Y."/>
            <person name="Nishi S."/>
            <person name="Hori S."/>
            <person name="Arai W."/>
            <person name="Tsubouchi T."/>
            <person name="Morono Y."/>
            <person name="Uchiyama I."/>
            <person name="Ito T."/>
            <person name="Fujiyama A."/>
            <person name="Inagaki F."/>
            <person name="Takami H."/>
        </authorList>
    </citation>
    <scope>NUCLEOTIDE SEQUENCE</scope>
    <source>
        <strain evidence="1">Expedition CK06-06</strain>
    </source>
</reference>
<sequence>MKEHQRLFLEKAKEIGFSFASIIVNSPKNEAKAIEWLETEEGSIEAARYCLVCGHIPFTKENVALVNGGGSWYIGGDRIPKETHQRFIDIALKSRKNWTLDDCLEEEILEVLEQTLDGIHVKDGRLVDVKVALLSKARLYQTYYTPDMDKELFTE</sequence>
<comment type="caution">
    <text evidence="1">The sequence shown here is derived from an EMBL/GenBank/DDBJ whole genome shotgun (WGS) entry which is preliminary data.</text>
</comment>
<dbReference type="EMBL" id="BARU01000289">
    <property type="protein sequence ID" value="GAH19215.1"/>
    <property type="molecule type" value="Genomic_DNA"/>
</dbReference>
<evidence type="ECO:0000313" key="1">
    <source>
        <dbReference type="EMBL" id="GAH19215.1"/>
    </source>
</evidence>